<evidence type="ECO:0000256" key="2">
    <source>
        <dbReference type="ARBA" id="ARBA00023445"/>
    </source>
</evidence>
<comment type="similarity">
    <text evidence="2">Belongs to the NAD(P)-dependent epimerase/dehydratase family. Dihydroflavonol-4-reductase subfamily.</text>
</comment>
<protein>
    <submittedName>
        <fullName evidence="4">NAD(P)-binding protein</fullName>
    </submittedName>
</protein>
<dbReference type="OrthoDB" id="2735536at2759"/>
<evidence type="ECO:0000259" key="3">
    <source>
        <dbReference type="Pfam" id="PF01370"/>
    </source>
</evidence>
<dbReference type="Pfam" id="PF01370">
    <property type="entry name" value="Epimerase"/>
    <property type="match status" value="1"/>
</dbReference>
<evidence type="ECO:0000256" key="1">
    <source>
        <dbReference type="ARBA" id="ARBA00023002"/>
    </source>
</evidence>
<dbReference type="InterPro" id="IPR001509">
    <property type="entry name" value="Epimerase_deHydtase"/>
</dbReference>
<comment type="caution">
    <text evidence="4">The sequence shown here is derived from an EMBL/GenBank/DDBJ whole genome shotgun (WGS) entry which is preliminary data.</text>
</comment>
<evidence type="ECO:0000313" key="4">
    <source>
        <dbReference type="EMBL" id="KAF2435487.1"/>
    </source>
</evidence>
<dbReference type="Proteomes" id="UP000800235">
    <property type="component" value="Unassembled WGS sequence"/>
</dbReference>
<name>A0A9P4U404_9PEZI</name>
<keyword evidence="5" id="KW-1185">Reference proteome</keyword>
<organism evidence="4 5">
    <name type="scientific">Tothia fuscella</name>
    <dbReference type="NCBI Taxonomy" id="1048955"/>
    <lineage>
        <taxon>Eukaryota</taxon>
        <taxon>Fungi</taxon>
        <taxon>Dikarya</taxon>
        <taxon>Ascomycota</taxon>
        <taxon>Pezizomycotina</taxon>
        <taxon>Dothideomycetes</taxon>
        <taxon>Pleosporomycetidae</taxon>
        <taxon>Venturiales</taxon>
        <taxon>Cylindrosympodiaceae</taxon>
        <taxon>Tothia</taxon>
    </lineage>
</organism>
<dbReference type="Gene3D" id="3.40.50.720">
    <property type="entry name" value="NAD(P)-binding Rossmann-like Domain"/>
    <property type="match status" value="1"/>
</dbReference>
<accession>A0A9P4U404</accession>
<dbReference type="AlphaFoldDB" id="A0A9P4U404"/>
<evidence type="ECO:0000313" key="5">
    <source>
        <dbReference type="Proteomes" id="UP000800235"/>
    </source>
</evidence>
<gene>
    <name evidence="4" type="ORF">EJ08DRAFT_692734</name>
</gene>
<proteinExistence type="inferred from homology"/>
<dbReference type="InterPro" id="IPR050425">
    <property type="entry name" value="NAD(P)_dehydrat-like"/>
</dbReference>
<dbReference type="PANTHER" id="PTHR10366:SF564">
    <property type="entry name" value="STEROL-4-ALPHA-CARBOXYLATE 3-DEHYDROGENASE, DECARBOXYLATING"/>
    <property type="match status" value="1"/>
</dbReference>
<dbReference type="InterPro" id="IPR036291">
    <property type="entry name" value="NAD(P)-bd_dom_sf"/>
</dbReference>
<dbReference type="SUPFAM" id="SSF51735">
    <property type="entry name" value="NAD(P)-binding Rossmann-fold domains"/>
    <property type="match status" value="1"/>
</dbReference>
<feature type="domain" description="NAD-dependent epimerase/dehydratase" evidence="3">
    <location>
        <begin position="4"/>
        <end position="253"/>
    </location>
</feature>
<sequence length="348" mass="37877">MGYILLTGATGNLGAVILQQLLTAGHNVNAVIRSVVKSKDGLSKQYEAESKSGQLVFTEISDMTVSGAFHDSAKDASAIIHAATPLGYDNFLETVIKPVMAITKNVLDAAASSPKVKRVIITGTIVSTLKLPDDLFSGRTISENDWNSTTLEEGVQDKYYAYGYSKVSSEKMAWNYVKKEKPTFELLYLLAPAITGKSIQLDAKLSKEHLGGISGFYSAIFDVESPGGMFPYFMDVEDVAAIHLKALESSVQGNERYLFHSRGVMESNRVANFVRQKFAELRDRVPEGAENVKAPPALVKTDISKAEAAFGSNWKSWEDTVVNMVVDIMNFERAGLIDGLTAGVVQSK</sequence>
<dbReference type="GO" id="GO:0016616">
    <property type="term" value="F:oxidoreductase activity, acting on the CH-OH group of donors, NAD or NADP as acceptor"/>
    <property type="evidence" value="ECO:0007669"/>
    <property type="project" value="TreeGrafter"/>
</dbReference>
<dbReference type="EMBL" id="MU007013">
    <property type="protein sequence ID" value="KAF2435487.1"/>
    <property type="molecule type" value="Genomic_DNA"/>
</dbReference>
<keyword evidence="1" id="KW-0560">Oxidoreductase</keyword>
<dbReference type="PANTHER" id="PTHR10366">
    <property type="entry name" value="NAD DEPENDENT EPIMERASE/DEHYDRATASE"/>
    <property type="match status" value="1"/>
</dbReference>
<reference evidence="4" key="1">
    <citation type="journal article" date="2020" name="Stud. Mycol.">
        <title>101 Dothideomycetes genomes: a test case for predicting lifestyles and emergence of pathogens.</title>
        <authorList>
            <person name="Haridas S."/>
            <person name="Albert R."/>
            <person name="Binder M."/>
            <person name="Bloem J."/>
            <person name="Labutti K."/>
            <person name="Salamov A."/>
            <person name="Andreopoulos B."/>
            <person name="Baker S."/>
            <person name="Barry K."/>
            <person name="Bills G."/>
            <person name="Bluhm B."/>
            <person name="Cannon C."/>
            <person name="Castanera R."/>
            <person name="Culley D."/>
            <person name="Daum C."/>
            <person name="Ezra D."/>
            <person name="Gonzalez J."/>
            <person name="Henrissat B."/>
            <person name="Kuo A."/>
            <person name="Liang C."/>
            <person name="Lipzen A."/>
            <person name="Lutzoni F."/>
            <person name="Magnuson J."/>
            <person name="Mondo S."/>
            <person name="Nolan M."/>
            <person name="Ohm R."/>
            <person name="Pangilinan J."/>
            <person name="Park H.-J."/>
            <person name="Ramirez L."/>
            <person name="Alfaro M."/>
            <person name="Sun H."/>
            <person name="Tritt A."/>
            <person name="Yoshinaga Y."/>
            <person name="Zwiers L.-H."/>
            <person name="Turgeon B."/>
            <person name="Goodwin S."/>
            <person name="Spatafora J."/>
            <person name="Crous P."/>
            <person name="Grigoriev I."/>
        </authorList>
    </citation>
    <scope>NUCLEOTIDE SEQUENCE</scope>
    <source>
        <strain evidence="4">CBS 130266</strain>
    </source>
</reference>